<sequence length="83" mass="9011">MTDISIFPGAIITYHDPTRPETAAFLRAMATAGAELVDPVSGTRWAPVIRMDGTRSMVDVDWVVDVAPTAQAQHGHAGGRWHR</sequence>
<keyword evidence="2" id="KW-1185">Reference proteome</keyword>
<reference evidence="1 2" key="1">
    <citation type="submission" date="2019-03" db="EMBL/GenBank/DDBJ databases">
        <title>Genomic Encyclopedia of Archaeal and Bacterial Type Strains, Phase II (KMG-II): from individual species to whole genera.</title>
        <authorList>
            <person name="Goeker M."/>
        </authorList>
    </citation>
    <scope>NUCLEOTIDE SEQUENCE [LARGE SCALE GENOMIC DNA]</scope>
    <source>
        <strain evidence="1 2">DSM 45499</strain>
    </source>
</reference>
<evidence type="ECO:0000313" key="2">
    <source>
        <dbReference type="Proteomes" id="UP000294927"/>
    </source>
</evidence>
<protein>
    <submittedName>
        <fullName evidence="1">Uncharacterized protein</fullName>
    </submittedName>
</protein>
<dbReference type="Proteomes" id="UP000294927">
    <property type="component" value="Unassembled WGS sequence"/>
</dbReference>
<dbReference type="RefSeq" id="WP_133903321.1">
    <property type="nucleotide sequence ID" value="NZ_SOCP01000005.1"/>
</dbReference>
<gene>
    <name evidence="1" type="ORF">CLV71_10520</name>
</gene>
<name>A0A4V3FTM1_9PSEU</name>
<evidence type="ECO:0000313" key="1">
    <source>
        <dbReference type="EMBL" id="TDV51891.1"/>
    </source>
</evidence>
<dbReference type="AlphaFoldDB" id="A0A4V3FTM1"/>
<dbReference type="EMBL" id="SOCP01000005">
    <property type="protein sequence ID" value="TDV51891.1"/>
    <property type="molecule type" value="Genomic_DNA"/>
</dbReference>
<accession>A0A4V3FTM1</accession>
<organism evidence="1 2">
    <name type="scientific">Actinophytocola oryzae</name>
    <dbReference type="NCBI Taxonomy" id="502181"/>
    <lineage>
        <taxon>Bacteria</taxon>
        <taxon>Bacillati</taxon>
        <taxon>Actinomycetota</taxon>
        <taxon>Actinomycetes</taxon>
        <taxon>Pseudonocardiales</taxon>
        <taxon>Pseudonocardiaceae</taxon>
    </lineage>
</organism>
<proteinExistence type="predicted"/>
<comment type="caution">
    <text evidence="1">The sequence shown here is derived from an EMBL/GenBank/DDBJ whole genome shotgun (WGS) entry which is preliminary data.</text>
</comment>